<dbReference type="EMBL" id="JTJU01000026">
    <property type="protein sequence ID" value="OBX10573.1"/>
    <property type="molecule type" value="Genomic_DNA"/>
</dbReference>
<dbReference type="AlphaFoldDB" id="A0AB36E5S1"/>
<protein>
    <submittedName>
        <fullName evidence="1">Uncharacterized protein</fullName>
    </submittedName>
</protein>
<organism evidence="1 2">
    <name type="scientific">Gallibacterium salpingitidis</name>
    <dbReference type="NCBI Taxonomy" id="505341"/>
    <lineage>
        <taxon>Bacteria</taxon>
        <taxon>Pseudomonadati</taxon>
        <taxon>Pseudomonadota</taxon>
        <taxon>Gammaproteobacteria</taxon>
        <taxon>Pasteurellales</taxon>
        <taxon>Pasteurellaceae</taxon>
        <taxon>Gallibacterium</taxon>
    </lineage>
</organism>
<name>A0AB36E5S1_9PAST</name>
<evidence type="ECO:0000313" key="2">
    <source>
        <dbReference type="Proteomes" id="UP000092527"/>
    </source>
</evidence>
<reference evidence="1 2" key="1">
    <citation type="submission" date="2014-11" db="EMBL/GenBank/DDBJ databases">
        <title>Pan-genome of Gallibacterium spp.</title>
        <authorList>
            <person name="Kudirkiene E."/>
            <person name="Bojesen A.M."/>
        </authorList>
    </citation>
    <scope>NUCLEOTIDE SEQUENCE [LARGE SCALE GENOMIC DNA]</scope>
    <source>
        <strain evidence="1 2">18469/18</strain>
    </source>
</reference>
<comment type="caution">
    <text evidence="1">The sequence shown here is derived from an EMBL/GenBank/DDBJ whole genome shotgun (WGS) entry which is preliminary data.</text>
</comment>
<gene>
    <name evidence="1" type="ORF">QV09_05170</name>
</gene>
<proteinExistence type="predicted"/>
<evidence type="ECO:0000313" key="1">
    <source>
        <dbReference type="EMBL" id="OBX10573.1"/>
    </source>
</evidence>
<sequence>MGMGEYEKRLLANSGKSRSYNNVHQWVLKVTRMVMSWSCAKSDFQRSLTDNRPLRNRTVGGVGGRSGK</sequence>
<dbReference type="Proteomes" id="UP000092527">
    <property type="component" value="Unassembled WGS sequence"/>
</dbReference>
<accession>A0AB36E5S1</accession>